<dbReference type="GO" id="GO:0005829">
    <property type="term" value="C:cytosol"/>
    <property type="evidence" value="ECO:0007669"/>
    <property type="project" value="GOC"/>
</dbReference>
<reference evidence="3 4" key="1">
    <citation type="journal article" date="2015" name="Biotechnol. Biofuels">
        <title>Enhanced degradation of softwood versus hardwood by the white-rot fungus Pycnoporus coccineus.</title>
        <authorList>
            <person name="Couturier M."/>
            <person name="Navarro D."/>
            <person name="Chevret D."/>
            <person name="Henrissat B."/>
            <person name="Piumi F."/>
            <person name="Ruiz-Duenas F.J."/>
            <person name="Martinez A.T."/>
            <person name="Grigoriev I.V."/>
            <person name="Riley R."/>
            <person name="Lipzen A."/>
            <person name="Berrin J.G."/>
            <person name="Master E.R."/>
            <person name="Rosso M.N."/>
        </authorList>
    </citation>
    <scope>NUCLEOTIDE SEQUENCE [LARGE SCALE GENOMIC DNA]</scope>
    <source>
        <strain evidence="3 4">BRFM310</strain>
    </source>
</reference>
<organism evidence="3 4">
    <name type="scientific">Trametes coccinea (strain BRFM310)</name>
    <name type="common">Pycnoporus coccineus</name>
    <dbReference type="NCBI Taxonomy" id="1353009"/>
    <lineage>
        <taxon>Eukaryota</taxon>
        <taxon>Fungi</taxon>
        <taxon>Dikarya</taxon>
        <taxon>Basidiomycota</taxon>
        <taxon>Agaricomycotina</taxon>
        <taxon>Agaricomycetes</taxon>
        <taxon>Polyporales</taxon>
        <taxon>Polyporaceae</taxon>
        <taxon>Trametes</taxon>
    </lineage>
</organism>
<keyword evidence="4" id="KW-1185">Reference proteome</keyword>
<evidence type="ECO:0000259" key="2">
    <source>
        <dbReference type="Pfam" id="PF01266"/>
    </source>
</evidence>
<gene>
    <name evidence="3" type="ORF">PYCCODRAFT_1363699</name>
</gene>
<feature type="domain" description="FAD dependent oxidoreductase" evidence="2">
    <location>
        <begin position="214"/>
        <end position="490"/>
    </location>
</feature>
<dbReference type="EMBL" id="KZ084096">
    <property type="protein sequence ID" value="OSD04614.1"/>
    <property type="molecule type" value="Genomic_DNA"/>
</dbReference>
<feature type="domain" description="FAD dependent oxidoreductase" evidence="2">
    <location>
        <begin position="5"/>
        <end position="97"/>
    </location>
</feature>
<dbReference type="STRING" id="1353009.A0A1Y2IVI0"/>
<evidence type="ECO:0000256" key="1">
    <source>
        <dbReference type="SAM" id="MobiDB-lite"/>
    </source>
</evidence>
<protein>
    <submittedName>
        <fullName evidence="3">Nucleotide-binding domain-containing protein</fullName>
    </submittedName>
</protein>
<evidence type="ECO:0000313" key="4">
    <source>
        <dbReference type="Proteomes" id="UP000193067"/>
    </source>
</evidence>
<dbReference type="AlphaFoldDB" id="A0A1Y2IVI0"/>
<dbReference type="Proteomes" id="UP000193067">
    <property type="component" value="Unassembled WGS sequence"/>
</dbReference>
<feature type="region of interest" description="Disordered" evidence="1">
    <location>
        <begin position="323"/>
        <end position="344"/>
    </location>
</feature>
<dbReference type="PANTHER" id="PTHR13847">
    <property type="entry name" value="SARCOSINE DEHYDROGENASE-RELATED"/>
    <property type="match status" value="1"/>
</dbReference>
<accession>A0A1Y2IVI0</accession>
<proteinExistence type="predicted"/>
<dbReference type="GO" id="GO:0042147">
    <property type="term" value="P:retrograde transport, endosome to Golgi"/>
    <property type="evidence" value="ECO:0007669"/>
    <property type="project" value="TreeGrafter"/>
</dbReference>
<dbReference type="GO" id="GO:0005770">
    <property type="term" value="C:late endosome"/>
    <property type="evidence" value="ECO:0007669"/>
    <property type="project" value="TreeGrafter"/>
</dbReference>
<name>A0A1Y2IVI0_TRAC3</name>
<dbReference type="PANTHER" id="PTHR13847:SF185">
    <property type="entry name" value="FAD DEPENDENT OXIDOREDUCTASE SUPERFAMILY (AFU_ORTHOLOGUE AFUA_3G02360)"/>
    <property type="match status" value="1"/>
</dbReference>
<dbReference type="SUPFAM" id="SSF51905">
    <property type="entry name" value="FAD/NAD(P)-binding domain"/>
    <property type="match status" value="1"/>
</dbReference>
<dbReference type="InterPro" id="IPR036188">
    <property type="entry name" value="FAD/NAD-bd_sf"/>
</dbReference>
<sequence>MPTTVILGAGIIGLSTAHYLSKLAPPHHKIHLVDPAPELFASASGKAAGFVAKDWFAPAVAPLGNLSFDLHRALADKHNGRARWGYSESISYSLDHTHYQDIANAAHSTSPHPSGPHPSPPASTADDRASADGSAVNGDLDEIAISGRNGSQGQGGLDWLMNNESRAAVADGDVVDKAQSESSVADSASELPHWLRAKPDALQVISDKKTTAQVYVHPRQLCEFLLEQCLAAGVTLHHPARATKLWDEDTGAENLTRVRVEYLGLLATTAGGRARTVDIPCDSIVITAGCWTPQVYSTLFPNSSRMPRVTHLAGYSVTFKTKHWPPVRTPPDKQALRAPNSAASSPDASSVPAFLQSSACHAIFTHAGGFAPEIFSRASGEIWLGGLNPASTPLPELPNEAQLDAEEIDRLLTVAHVLCGEDIELHGQALCFRPVSASGRPIITRLHEADLGDGPKPGGHDGAGGVYVATGHGPWGISLSLGTGCVLAEMILGEKTSADISALMKW</sequence>
<dbReference type="OrthoDB" id="498204at2759"/>
<feature type="region of interest" description="Disordered" evidence="1">
    <location>
        <begin position="105"/>
        <end position="135"/>
    </location>
</feature>
<evidence type="ECO:0000313" key="3">
    <source>
        <dbReference type="EMBL" id="OSD04614.1"/>
    </source>
</evidence>
<dbReference type="Pfam" id="PF01266">
    <property type="entry name" value="DAO"/>
    <property type="match status" value="2"/>
</dbReference>
<dbReference type="InterPro" id="IPR006076">
    <property type="entry name" value="FAD-dep_OxRdtase"/>
</dbReference>
<dbReference type="Gene3D" id="3.50.50.60">
    <property type="entry name" value="FAD/NAD(P)-binding domain"/>
    <property type="match status" value="3"/>
</dbReference>